<dbReference type="GO" id="GO:0003995">
    <property type="term" value="F:acyl-CoA dehydrogenase activity"/>
    <property type="evidence" value="ECO:0007669"/>
    <property type="project" value="InterPro"/>
</dbReference>
<comment type="similarity">
    <text evidence="2 6">Belongs to the acyl-CoA dehydrogenase family.</text>
</comment>
<evidence type="ECO:0000256" key="4">
    <source>
        <dbReference type="ARBA" id="ARBA00022827"/>
    </source>
</evidence>
<dbReference type="Pfam" id="PF00441">
    <property type="entry name" value="Acyl-CoA_dh_1"/>
    <property type="match status" value="1"/>
</dbReference>
<dbReference type="InterPro" id="IPR036250">
    <property type="entry name" value="AcylCo_DH-like_C"/>
</dbReference>
<dbReference type="FunFam" id="1.20.140.10:FF:000004">
    <property type="entry name" value="Acyl-CoA dehydrogenase FadE25"/>
    <property type="match status" value="1"/>
</dbReference>
<accession>A0A1V6C4G0</accession>
<dbReference type="FunFam" id="1.10.540.10:FF:000002">
    <property type="entry name" value="Acyl-CoA dehydrogenase FadE19"/>
    <property type="match status" value="1"/>
</dbReference>
<dbReference type="PROSITE" id="PS00073">
    <property type="entry name" value="ACYL_COA_DH_2"/>
    <property type="match status" value="1"/>
</dbReference>
<dbReference type="Gene3D" id="2.40.110.10">
    <property type="entry name" value="Butyryl-CoA Dehydrogenase, subunit A, domain 2"/>
    <property type="match status" value="1"/>
</dbReference>
<dbReference type="InterPro" id="IPR037069">
    <property type="entry name" value="AcylCoA_DH/ox_N_sf"/>
</dbReference>
<evidence type="ECO:0000259" key="9">
    <source>
        <dbReference type="Pfam" id="PF02771"/>
    </source>
</evidence>
<protein>
    <submittedName>
        <fullName evidence="10">Acyl-CoA dehydrogenase</fullName>
        <ecNumber evidence="10">1.3.99.-</ecNumber>
    </submittedName>
</protein>
<dbReference type="InterPro" id="IPR013786">
    <property type="entry name" value="AcylCoA_DH/ox_N"/>
</dbReference>
<dbReference type="FunFam" id="2.40.110.10:FF:000001">
    <property type="entry name" value="Acyl-CoA dehydrogenase, mitochondrial"/>
    <property type="match status" value="1"/>
</dbReference>
<evidence type="ECO:0000256" key="2">
    <source>
        <dbReference type="ARBA" id="ARBA00009347"/>
    </source>
</evidence>
<gene>
    <name evidence="10" type="primary">acdA</name>
    <name evidence="10" type="ORF">BWX89_01732</name>
</gene>
<dbReference type="PIRSF" id="PIRSF016578">
    <property type="entry name" value="HsaA"/>
    <property type="match status" value="1"/>
</dbReference>
<name>A0A1V6C4G0_UNCT6</name>
<feature type="domain" description="Acyl-CoA oxidase/dehydrogenase middle" evidence="8">
    <location>
        <begin position="121"/>
        <end position="216"/>
    </location>
</feature>
<evidence type="ECO:0000256" key="6">
    <source>
        <dbReference type="RuleBase" id="RU362125"/>
    </source>
</evidence>
<dbReference type="InterPro" id="IPR046373">
    <property type="entry name" value="Acyl-CoA_Oxase/DH_mid-dom_sf"/>
</dbReference>
<dbReference type="Pfam" id="PF02771">
    <property type="entry name" value="Acyl-CoA_dh_N"/>
    <property type="match status" value="1"/>
</dbReference>
<keyword evidence="4 6" id="KW-0274">FAD</keyword>
<dbReference type="GO" id="GO:0050660">
    <property type="term" value="F:flavin adenine dinucleotide binding"/>
    <property type="evidence" value="ECO:0007669"/>
    <property type="project" value="InterPro"/>
</dbReference>
<dbReference type="InterPro" id="IPR009075">
    <property type="entry name" value="AcylCo_DH/oxidase_C"/>
</dbReference>
<proteinExistence type="inferred from homology"/>
<dbReference type="Pfam" id="PF02770">
    <property type="entry name" value="Acyl-CoA_dh_M"/>
    <property type="match status" value="1"/>
</dbReference>
<keyword evidence="3 6" id="KW-0285">Flavoprotein</keyword>
<evidence type="ECO:0000259" key="7">
    <source>
        <dbReference type="Pfam" id="PF00441"/>
    </source>
</evidence>
<feature type="domain" description="Acyl-CoA dehydrogenase/oxidase N-terminal" evidence="9">
    <location>
        <begin position="6"/>
        <end position="117"/>
    </location>
</feature>
<dbReference type="PROSITE" id="PS00072">
    <property type="entry name" value="ACYL_COA_DH_1"/>
    <property type="match status" value="1"/>
</dbReference>
<dbReference type="PANTHER" id="PTHR43884:SF12">
    <property type="entry name" value="ISOVALERYL-COA DEHYDROGENASE, MITOCHONDRIAL-RELATED"/>
    <property type="match status" value="1"/>
</dbReference>
<keyword evidence="5 6" id="KW-0560">Oxidoreductase</keyword>
<reference evidence="10" key="1">
    <citation type="submission" date="2017-02" db="EMBL/GenBank/DDBJ databases">
        <title>Delving into the versatile metabolic prowess of the omnipresent phylum Bacteroidetes.</title>
        <authorList>
            <person name="Nobu M.K."/>
            <person name="Mei R."/>
            <person name="Narihiro T."/>
            <person name="Kuroda K."/>
            <person name="Liu W.-T."/>
        </authorList>
    </citation>
    <scope>NUCLEOTIDE SEQUENCE</scope>
    <source>
        <strain evidence="10">ADurb.Bin131</strain>
    </source>
</reference>
<dbReference type="AlphaFoldDB" id="A0A1V6C4G0"/>
<comment type="cofactor">
    <cofactor evidence="1 6">
        <name>FAD</name>
        <dbReference type="ChEBI" id="CHEBI:57692"/>
    </cofactor>
</comment>
<dbReference type="EMBL" id="MWDQ01000150">
    <property type="protein sequence ID" value="OQB71808.1"/>
    <property type="molecule type" value="Genomic_DNA"/>
</dbReference>
<dbReference type="PANTHER" id="PTHR43884">
    <property type="entry name" value="ACYL-COA DEHYDROGENASE"/>
    <property type="match status" value="1"/>
</dbReference>
<sequence>MDYLLTEEQKMIQDLAHDIAETKIKPKRAYYDETEEFPWDLVRIMAQSDLFGIYIEEKYGGMGFGIFELCLAIEELSKACGGISLALAASALGTFPIILFGNEQQKQKYLPSLAKGEKLAAFGLTEPEAGSDAGSIRTQAKKDGDFYILNGTKQWITNGGEAEIYTIIAITDPHKGARGASAFIVEKGTKGFNFGKKEKKLGIRASATRELIFTDCKIPKENLLGREGMGFIVAMKTFDATRPGVAAQALGIAQGAFEEALEYAHKRKQFGHPISSFQAVQHMLADMATQIEAARALTYATARMIDAGKSAGSKESAMAKLMASDVAMKVTIDAIQIFGGYGYMKDYPVEKMMRDAKITQIYEGTNQIQRNVIALELVKELSRRNLC</sequence>
<dbReference type="EC" id="1.3.99.-" evidence="10"/>
<dbReference type="Gene3D" id="1.20.140.10">
    <property type="entry name" value="Butyryl-CoA Dehydrogenase, subunit A, domain 3"/>
    <property type="match status" value="1"/>
</dbReference>
<dbReference type="SUPFAM" id="SSF47203">
    <property type="entry name" value="Acyl-CoA dehydrogenase C-terminal domain-like"/>
    <property type="match status" value="1"/>
</dbReference>
<dbReference type="Gene3D" id="1.10.540.10">
    <property type="entry name" value="Acyl-CoA dehydrogenase/oxidase, N-terminal domain"/>
    <property type="match status" value="1"/>
</dbReference>
<dbReference type="InterPro" id="IPR006089">
    <property type="entry name" value="Acyl-CoA_DH_CS"/>
</dbReference>
<evidence type="ECO:0000256" key="3">
    <source>
        <dbReference type="ARBA" id="ARBA00022630"/>
    </source>
</evidence>
<evidence type="ECO:0000256" key="1">
    <source>
        <dbReference type="ARBA" id="ARBA00001974"/>
    </source>
</evidence>
<comment type="caution">
    <text evidence="10">The sequence shown here is derived from an EMBL/GenBank/DDBJ whole genome shotgun (WGS) entry which is preliminary data.</text>
</comment>
<dbReference type="Proteomes" id="UP000485562">
    <property type="component" value="Unassembled WGS sequence"/>
</dbReference>
<dbReference type="InterPro" id="IPR009100">
    <property type="entry name" value="AcylCoA_DH/oxidase_NM_dom_sf"/>
</dbReference>
<dbReference type="InterPro" id="IPR006091">
    <property type="entry name" value="Acyl-CoA_Oxase/DH_mid-dom"/>
</dbReference>
<organism evidence="10">
    <name type="scientific">candidate division TA06 bacterium ADurb.Bin131</name>
    <dbReference type="NCBI Taxonomy" id="1852827"/>
    <lineage>
        <taxon>Bacteria</taxon>
        <taxon>Bacteria division TA06</taxon>
    </lineage>
</organism>
<evidence type="ECO:0000313" key="10">
    <source>
        <dbReference type="EMBL" id="OQB71808.1"/>
    </source>
</evidence>
<feature type="domain" description="Acyl-CoA dehydrogenase/oxidase C-terminal" evidence="7">
    <location>
        <begin position="228"/>
        <end position="374"/>
    </location>
</feature>
<evidence type="ECO:0000259" key="8">
    <source>
        <dbReference type="Pfam" id="PF02770"/>
    </source>
</evidence>
<dbReference type="SUPFAM" id="SSF56645">
    <property type="entry name" value="Acyl-CoA dehydrogenase NM domain-like"/>
    <property type="match status" value="1"/>
</dbReference>
<evidence type="ECO:0000256" key="5">
    <source>
        <dbReference type="ARBA" id="ARBA00023002"/>
    </source>
</evidence>